<comment type="catalytic activity">
    <reaction evidence="12">
        <text>L-seryl-[protein] + ATP = O-phospho-L-seryl-[protein] + ADP + H(+)</text>
        <dbReference type="Rhea" id="RHEA:17989"/>
        <dbReference type="Rhea" id="RHEA-COMP:9863"/>
        <dbReference type="Rhea" id="RHEA-COMP:11604"/>
        <dbReference type="ChEBI" id="CHEBI:15378"/>
        <dbReference type="ChEBI" id="CHEBI:29999"/>
        <dbReference type="ChEBI" id="CHEBI:30616"/>
        <dbReference type="ChEBI" id="CHEBI:83421"/>
        <dbReference type="ChEBI" id="CHEBI:456216"/>
    </reaction>
</comment>
<dbReference type="PANTHER" id="PTHR27005:SF359">
    <property type="entry name" value="PROTEIN KINASE DOMAIN-CONTAINING PROTEIN"/>
    <property type="match status" value="1"/>
</dbReference>
<name>A0AAU9SLI2_THLAR</name>
<evidence type="ECO:0000256" key="1">
    <source>
        <dbReference type="ARBA" id="ARBA00004479"/>
    </source>
</evidence>
<keyword evidence="8 14" id="KW-1133">Transmembrane helix</keyword>
<feature type="domain" description="Protein kinase" evidence="16">
    <location>
        <begin position="342"/>
        <end position="591"/>
    </location>
</feature>
<dbReference type="SUPFAM" id="SSF56112">
    <property type="entry name" value="Protein kinase-like (PK-like)"/>
    <property type="match status" value="1"/>
</dbReference>
<dbReference type="Pfam" id="PF13947">
    <property type="entry name" value="GUB_WAK_bind"/>
    <property type="match status" value="1"/>
</dbReference>
<keyword evidence="6" id="KW-0808">Transferase</keyword>
<dbReference type="GO" id="GO:0005886">
    <property type="term" value="C:plasma membrane"/>
    <property type="evidence" value="ECO:0007669"/>
    <property type="project" value="TreeGrafter"/>
</dbReference>
<evidence type="ECO:0000256" key="10">
    <source>
        <dbReference type="ARBA" id="ARBA00023157"/>
    </source>
</evidence>
<dbReference type="GO" id="GO:0005524">
    <property type="term" value="F:ATP binding"/>
    <property type="evidence" value="ECO:0007669"/>
    <property type="project" value="UniProtKB-KW"/>
</dbReference>
<evidence type="ECO:0000256" key="13">
    <source>
        <dbReference type="ARBA" id="ARBA00047951"/>
    </source>
</evidence>
<dbReference type="PROSITE" id="PS50011">
    <property type="entry name" value="PROTEIN_KINASE_DOM"/>
    <property type="match status" value="1"/>
</dbReference>
<evidence type="ECO:0000256" key="7">
    <source>
        <dbReference type="ARBA" id="ARBA00022840"/>
    </source>
</evidence>
<dbReference type="EMBL" id="OU466861">
    <property type="protein sequence ID" value="CAH2067667.1"/>
    <property type="molecule type" value="Genomic_DNA"/>
</dbReference>
<keyword evidence="10" id="KW-1015">Disulfide bond</keyword>
<gene>
    <name evidence="17" type="ORF">TAV2_LOCUS15918</name>
</gene>
<keyword evidence="4 15" id="KW-0732">Signal</keyword>
<dbReference type="PANTHER" id="PTHR27005">
    <property type="entry name" value="WALL-ASSOCIATED RECEPTOR KINASE-LIKE 21"/>
    <property type="match status" value="1"/>
</dbReference>
<organism evidence="17 18">
    <name type="scientific">Thlaspi arvense</name>
    <name type="common">Field penny-cress</name>
    <dbReference type="NCBI Taxonomy" id="13288"/>
    <lineage>
        <taxon>Eukaryota</taxon>
        <taxon>Viridiplantae</taxon>
        <taxon>Streptophyta</taxon>
        <taxon>Embryophyta</taxon>
        <taxon>Tracheophyta</taxon>
        <taxon>Spermatophyta</taxon>
        <taxon>Magnoliopsida</taxon>
        <taxon>eudicotyledons</taxon>
        <taxon>Gunneridae</taxon>
        <taxon>Pentapetalae</taxon>
        <taxon>rosids</taxon>
        <taxon>malvids</taxon>
        <taxon>Brassicales</taxon>
        <taxon>Brassicaceae</taxon>
        <taxon>Thlaspideae</taxon>
        <taxon>Thlaspi</taxon>
    </lineage>
</organism>
<evidence type="ECO:0000256" key="14">
    <source>
        <dbReference type="SAM" id="Phobius"/>
    </source>
</evidence>
<evidence type="ECO:0000259" key="16">
    <source>
        <dbReference type="PROSITE" id="PS50011"/>
    </source>
</evidence>
<comment type="catalytic activity">
    <reaction evidence="13">
        <text>L-threonyl-[protein] + ATP = O-phospho-L-threonyl-[protein] + ADP + H(+)</text>
        <dbReference type="Rhea" id="RHEA:46608"/>
        <dbReference type="Rhea" id="RHEA-COMP:11060"/>
        <dbReference type="Rhea" id="RHEA-COMP:11605"/>
        <dbReference type="ChEBI" id="CHEBI:15378"/>
        <dbReference type="ChEBI" id="CHEBI:30013"/>
        <dbReference type="ChEBI" id="CHEBI:30616"/>
        <dbReference type="ChEBI" id="CHEBI:61977"/>
        <dbReference type="ChEBI" id="CHEBI:456216"/>
    </reaction>
</comment>
<evidence type="ECO:0000256" key="12">
    <source>
        <dbReference type="ARBA" id="ARBA00047558"/>
    </source>
</evidence>
<keyword evidence="9 14" id="KW-0472">Membrane</keyword>
<dbReference type="InterPro" id="IPR025287">
    <property type="entry name" value="WAK_GUB"/>
</dbReference>
<dbReference type="Proteomes" id="UP000836841">
    <property type="component" value="Chromosome 5"/>
</dbReference>
<evidence type="ECO:0000256" key="6">
    <source>
        <dbReference type="ARBA" id="ARBA00022777"/>
    </source>
</evidence>
<evidence type="ECO:0000313" key="17">
    <source>
        <dbReference type="EMBL" id="CAH2067667.1"/>
    </source>
</evidence>
<reference evidence="17 18" key="1">
    <citation type="submission" date="2022-03" db="EMBL/GenBank/DDBJ databases">
        <authorList>
            <person name="Nunn A."/>
            <person name="Chopra R."/>
            <person name="Nunn A."/>
            <person name="Contreras Garrido A."/>
        </authorList>
    </citation>
    <scope>NUCLEOTIDE SEQUENCE [LARGE SCALE GENOMIC DNA]</scope>
</reference>
<evidence type="ECO:0000256" key="3">
    <source>
        <dbReference type="ARBA" id="ARBA00022692"/>
    </source>
</evidence>
<dbReference type="InterPro" id="IPR011009">
    <property type="entry name" value="Kinase-like_dom_sf"/>
</dbReference>
<feature type="chain" id="PRO_5043695415" description="Protein kinase domain-containing protein" evidence="15">
    <location>
        <begin position="24"/>
        <end position="591"/>
    </location>
</feature>
<evidence type="ECO:0000256" key="11">
    <source>
        <dbReference type="ARBA" id="ARBA00023180"/>
    </source>
</evidence>
<feature type="signal peptide" evidence="15">
    <location>
        <begin position="1"/>
        <end position="23"/>
    </location>
</feature>
<dbReference type="GO" id="GO:0004674">
    <property type="term" value="F:protein serine/threonine kinase activity"/>
    <property type="evidence" value="ECO:0007669"/>
    <property type="project" value="TreeGrafter"/>
</dbReference>
<dbReference type="AlphaFoldDB" id="A0AAU9SLI2"/>
<dbReference type="PROSITE" id="PS00108">
    <property type="entry name" value="PROTEIN_KINASE_ST"/>
    <property type="match status" value="1"/>
</dbReference>
<keyword evidence="5" id="KW-0547">Nucleotide-binding</keyword>
<dbReference type="SMART" id="SM00220">
    <property type="entry name" value="S_TKc"/>
    <property type="match status" value="1"/>
</dbReference>
<sequence>VLREKYAWALLLLCLLDACSVSTTKSNCRSTCGNLTIEFPFGISLDCAYDERFLLRCDEKEQKLFTNSSNLEVKSISLQGELEVLLGVIRACSNVRTTGSYEHIEDGGFAFSSKNDVTVVGCSTEVVWLYFTKVRETSGTCSTECRSSQQMDDSCSGYGCCKVPIPSGAYHLDVEPVSSYRDGSEHMGKLNPCIYVFLVKAGYFIFDLQNLRNVTRFPVILDWAMKGTCDTSFCGEKSNCYNNISIRGDEHSCKCLKGFEGNPYLQHGCKVSVIGFLLFLIGICCLILKLKLWKRAKLKERRFEENGGILLVQRLLDEGPQSSNASIKIFTEKDIKTATKGYHKTKILGRGGQGVVYKGILSDGVQVAVKKSRDLDRDQVAQFINELLLLSRINHPHVVSLLGCCLETQVPLLVYEFVSGGTLYDNLLGSCLSWSDRLRIAVEIAETLSYLHFSAPVPIVHRDVKPANILLDEMLSAKLADFGASRLVPANTEQLTTLVQGTLGYLDPEYLQTSTFSDKSDVYSYGVVLMELVSGEKSLCFNRPPVSHLESALRENRLSDVMEQRVVNAENHGVVYQVKKSNVKNVPKKSI</sequence>
<evidence type="ECO:0000256" key="2">
    <source>
        <dbReference type="ARBA" id="ARBA00022553"/>
    </source>
</evidence>
<dbReference type="InterPro" id="IPR000719">
    <property type="entry name" value="Prot_kinase_dom"/>
</dbReference>
<dbReference type="InterPro" id="IPR045274">
    <property type="entry name" value="WAK-like"/>
</dbReference>
<keyword evidence="3 14" id="KW-0812">Transmembrane</keyword>
<keyword evidence="6" id="KW-0418">Kinase</keyword>
<dbReference type="Pfam" id="PF00069">
    <property type="entry name" value="Pkinase"/>
    <property type="match status" value="1"/>
</dbReference>
<evidence type="ECO:0000256" key="9">
    <source>
        <dbReference type="ARBA" id="ARBA00023136"/>
    </source>
</evidence>
<keyword evidence="2" id="KW-0597">Phosphoprotein</keyword>
<comment type="subcellular location">
    <subcellularLocation>
        <location evidence="1">Membrane</location>
        <topology evidence="1">Single-pass type I membrane protein</topology>
    </subcellularLocation>
</comment>
<evidence type="ECO:0000256" key="8">
    <source>
        <dbReference type="ARBA" id="ARBA00022989"/>
    </source>
</evidence>
<dbReference type="InterPro" id="IPR008271">
    <property type="entry name" value="Ser/Thr_kinase_AS"/>
</dbReference>
<protein>
    <recommendedName>
        <fullName evidence="16">Protein kinase domain-containing protein</fullName>
    </recommendedName>
</protein>
<evidence type="ECO:0000256" key="15">
    <source>
        <dbReference type="SAM" id="SignalP"/>
    </source>
</evidence>
<feature type="non-terminal residue" evidence="17">
    <location>
        <position position="591"/>
    </location>
</feature>
<keyword evidence="11" id="KW-0325">Glycoprotein</keyword>
<evidence type="ECO:0000313" key="18">
    <source>
        <dbReference type="Proteomes" id="UP000836841"/>
    </source>
</evidence>
<dbReference type="GO" id="GO:0007166">
    <property type="term" value="P:cell surface receptor signaling pathway"/>
    <property type="evidence" value="ECO:0007669"/>
    <property type="project" value="InterPro"/>
</dbReference>
<accession>A0AAU9SLI2</accession>
<evidence type="ECO:0000256" key="5">
    <source>
        <dbReference type="ARBA" id="ARBA00022741"/>
    </source>
</evidence>
<feature type="transmembrane region" description="Helical" evidence="14">
    <location>
        <begin position="273"/>
        <end position="292"/>
    </location>
</feature>
<dbReference type="Gene3D" id="3.30.200.20">
    <property type="entry name" value="Phosphorylase Kinase, domain 1"/>
    <property type="match status" value="1"/>
</dbReference>
<keyword evidence="18" id="KW-1185">Reference proteome</keyword>
<proteinExistence type="predicted"/>
<dbReference type="Gene3D" id="1.10.510.10">
    <property type="entry name" value="Transferase(Phosphotransferase) domain 1"/>
    <property type="match status" value="1"/>
</dbReference>
<keyword evidence="7" id="KW-0067">ATP-binding</keyword>
<evidence type="ECO:0000256" key="4">
    <source>
        <dbReference type="ARBA" id="ARBA00022729"/>
    </source>
</evidence>
<dbReference type="GO" id="GO:0030247">
    <property type="term" value="F:polysaccharide binding"/>
    <property type="evidence" value="ECO:0007669"/>
    <property type="project" value="InterPro"/>
</dbReference>